<proteinExistence type="predicted"/>
<evidence type="ECO:0000256" key="1">
    <source>
        <dbReference type="SAM" id="Coils"/>
    </source>
</evidence>
<organism evidence="2 3">
    <name type="scientific">Candidatus Pullilachnospira gallistercoris</name>
    <dbReference type="NCBI Taxonomy" id="2840911"/>
    <lineage>
        <taxon>Bacteria</taxon>
        <taxon>Bacillati</taxon>
        <taxon>Bacillota</taxon>
        <taxon>Clostridia</taxon>
        <taxon>Lachnospirales</taxon>
        <taxon>Lachnospiraceae</taxon>
        <taxon>Lachnospiraceae incertae sedis</taxon>
        <taxon>Candidatus Pullilachnospira</taxon>
    </lineage>
</organism>
<evidence type="ECO:0000313" key="3">
    <source>
        <dbReference type="Proteomes" id="UP000823912"/>
    </source>
</evidence>
<keyword evidence="1" id="KW-0175">Coiled coil</keyword>
<dbReference type="EMBL" id="DVHM01000023">
    <property type="protein sequence ID" value="HIR69881.1"/>
    <property type="molecule type" value="Genomic_DNA"/>
</dbReference>
<name>A0A9D1E8C1_9FIRM</name>
<accession>A0A9D1E8C1</accession>
<protein>
    <submittedName>
        <fullName evidence="2">Uncharacterized protein</fullName>
    </submittedName>
</protein>
<evidence type="ECO:0000313" key="2">
    <source>
        <dbReference type="EMBL" id="HIR69881.1"/>
    </source>
</evidence>
<reference evidence="2" key="1">
    <citation type="submission" date="2020-10" db="EMBL/GenBank/DDBJ databases">
        <authorList>
            <person name="Gilroy R."/>
        </authorList>
    </citation>
    <scope>NUCLEOTIDE SEQUENCE</scope>
    <source>
        <strain evidence="2">ChiSjej5B23-6657</strain>
    </source>
</reference>
<feature type="coiled-coil region" evidence="1">
    <location>
        <begin position="37"/>
        <end position="68"/>
    </location>
</feature>
<sequence>MPHVLRLKDGKLITPFDQEDVLEIVEEYAGDEIRQYLAENLSDTDALEKELDRLYREHEEDLERLGDHQRAVLNAVREEAESLGNLLDAQRLDRRKLKKATDNIWRMCDREL</sequence>
<reference evidence="2" key="2">
    <citation type="journal article" date="2021" name="PeerJ">
        <title>Extensive microbial diversity within the chicken gut microbiome revealed by metagenomics and culture.</title>
        <authorList>
            <person name="Gilroy R."/>
            <person name="Ravi A."/>
            <person name="Getino M."/>
            <person name="Pursley I."/>
            <person name="Horton D.L."/>
            <person name="Alikhan N.F."/>
            <person name="Baker D."/>
            <person name="Gharbi K."/>
            <person name="Hall N."/>
            <person name="Watson M."/>
            <person name="Adriaenssens E.M."/>
            <person name="Foster-Nyarko E."/>
            <person name="Jarju S."/>
            <person name="Secka A."/>
            <person name="Antonio M."/>
            <person name="Oren A."/>
            <person name="Chaudhuri R.R."/>
            <person name="La Ragione R."/>
            <person name="Hildebrand F."/>
            <person name="Pallen M.J."/>
        </authorList>
    </citation>
    <scope>NUCLEOTIDE SEQUENCE</scope>
    <source>
        <strain evidence="2">ChiSjej5B23-6657</strain>
    </source>
</reference>
<dbReference type="AlphaFoldDB" id="A0A9D1E8C1"/>
<comment type="caution">
    <text evidence="2">The sequence shown here is derived from an EMBL/GenBank/DDBJ whole genome shotgun (WGS) entry which is preliminary data.</text>
</comment>
<dbReference type="Proteomes" id="UP000823912">
    <property type="component" value="Unassembled WGS sequence"/>
</dbReference>
<gene>
    <name evidence="2" type="ORF">IAA55_01210</name>
</gene>